<keyword evidence="1" id="KW-0479">Metal-binding</keyword>
<reference evidence="5" key="2">
    <citation type="submission" date="2022-08" db="UniProtKB">
        <authorList>
            <consortium name="EnsemblMetazoa"/>
        </authorList>
    </citation>
    <scope>IDENTIFICATION</scope>
    <source>
        <strain evidence="5">STECLA/ALBI9_A</strain>
    </source>
</reference>
<dbReference type="PROSITE" id="PS51915">
    <property type="entry name" value="ZAD"/>
    <property type="match status" value="1"/>
</dbReference>
<name>A0A182F8H2_ANOAL</name>
<dbReference type="InterPro" id="IPR007588">
    <property type="entry name" value="Znf_FLYWCH"/>
</dbReference>
<dbReference type="GO" id="GO:0008270">
    <property type="term" value="F:zinc ion binding"/>
    <property type="evidence" value="ECO:0007669"/>
    <property type="project" value="UniProtKB-UniRule"/>
</dbReference>
<dbReference type="Pfam" id="PF07776">
    <property type="entry name" value="zf-AD"/>
    <property type="match status" value="1"/>
</dbReference>
<keyword evidence="6" id="KW-1185">Reference proteome</keyword>
<dbReference type="AlphaFoldDB" id="A0A182F8H2"/>
<dbReference type="Gene3D" id="3.40.1800.20">
    <property type="match status" value="1"/>
</dbReference>
<dbReference type="SMART" id="SM00868">
    <property type="entry name" value="zf-AD"/>
    <property type="match status" value="1"/>
</dbReference>
<evidence type="ECO:0000313" key="6">
    <source>
        <dbReference type="Proteomes" id="UP000069272"/>
    </source>
</evidence>
<dbReference type="PANTHER" id="PTHR39942:SF1">
    <property type="entry name" value="BCDNA.LD26519-RELATED"/>
    <property type="match status" value="1"/>
</dbReference>
<feature type="compositionally biased region" description="Basic and acidic residues" evidence="4">
    <location>
        <begin position="355"/>
        <end position="365"/>
    </location>
</feature>
<evidence type="ECO:0000256" key="2">
    <source>
        <dbReference type="ARBA" id="ARBA00022771"/>
    </source>
</evidence>
<evidence type="ECO:0000313" key="5">
    <source>
        <dbReference type="EnsemblMetazoa" id="AALB002796-PA"/>
    </source>
</evidence>
<evidence type="ECO:0000256" key="1">
    <source>
        <dbReference type="ARBA" id="ARBA00022723"/>
    </source>
</evidence>
<dbReference type="VEuPathDB" id="VectorBase:AALB20_031846"/>
<dbReference type="GO" id="GO:0005634">
    <property type="term" value="C:nucleus"/>
    <property type="evidence" value="ECO:0007669"/>
    <property type="project" value="InterPro"/>
</dbReference>
<sequence>MAMEKVSIFFRREIKKSCTVAQERYPAPGVSIRIVRGLCLAEYRLCEMDELSSRRCRLCLLSQFMLVPMFPPKEPVNDGLLKKILECTSLEIVFDHDHSSFICIKCIVDVEQFYSFRERCRQSDLFLRQTRQDPSIKDDETMMVDLEDNEELSMLTMELTETCFEPTVLLQLESFVGPTKLVHIGYNYRVVRVNDEREVLIHRQHRYYRLNEPQQQQHHHQPEHCNQWVCVARGHTGCMAALTITGTAQYPVALFTSRAVKHNHAASMVQSIASRDGQSTVEQTIQVLPNYTFLTDCQQRLRLLAYGYRYRLRRALFNDGLSLWVCEQDKSGGCEARVMLSYENERELLEYDQAHNHPPLRDSTRRSPNTQSALMAQRKPKDGANLRHGYNFTIVDGNLIFGRNCYRASKPSLATLWRCTGPTCSGELRVKRKVAKLANKQHNHPPALQHAHKHSEPKLLQQGINYRLVTDGTGTVWLVYRKQKFVFKSSLKNGTTEWNCIWRRLGCQAVLQMVPDEQIVYAISSNNHRHRVRNALEKHFPSVSGRTDSETTLLSTEEYELRWNVRSRPIICRKGERFYARKAFTNGTVLWNCTRSTVTNCKASIMIDKSGAITEKWDEHDHTPQSSLIDRPAANGKLLTAGELAASPGPVRLLAGGFNYRRIHDVHLDLEIIIFSGHMFYRQHNSPEGEGSVWYFCLPQTEPNPCPAKVTLTHHGLLAEQSGHHSHTEPLVARTVQPDRTEQVTIHGANYDLIFTMAKCNSVIRHDGGTYRIHKVLASQNCSHWRCIHSDAGCQAALSVPLSLEIPAFGNGIAHAHTTNSSVTGESRKLTGAMKEDGLVEELRSQADMIPSTPLFDWSQERVTKEESISKAIDPNAIVTFQNGQLYVRNACMDGTDASPWICAFHWALNCTARFDEDEGSAWSHNHDRFAAVSSPERFGMLKTLITQGFIPQRGPMLLMPGASTFSQYQLLPSSVHRQSQRNVTLIIDDNRYNFYKAKNNGEWLWRCVRHRWQGCKIGVAVSHCFGKYHFQPYGTTGHNHS</sequence>
<organism evidence="5 6">
    <name type="scientific">Anopheles albimanus</name>
    <name type="common">New world malaria mosquito</name>
    <dbReference type="NCBI Taxonomy" id="7167"/>
    <lineage>
        <taxon>Eukaryota</taxon>
        <taxon>Metazoa</taxon>
        <taxon>Ecdysozoa</taxon>
        <taxon>Arthropoda</taxon>
        <taxon>Hexapoda</taxon>
        <taxon>Insecta</taxon>
        <taxon>Pterygota</taxon>
        <taxon>Neoptera</taxon>
        <taxon>Endopterygota</taxon>
        <taxon>Diptera</taxon>
        <taxon>Nematocera</taxon>
        <taxon>Culicoidea</taxon>
        <taxon>Culicidae</taxon>
        <taxon>Anophelinae</taxon>
        <taxon>Anopheles</taxon>
    </lineage>
</organism>
<keyword evidence="3" id="KW-0862">Zinc</keyword>
<evidence type="ECO:0000256" key="4">
    <source>
        <dbReference type="SAM" id="MobiDB-lite"/>
    </source>
</evidence>
<dbReference type="STRING" id="7167.A0A182F8H2"/>
<dbReference type="InterPro" id="IPR012934">
    <property type="entry name" value="Znf_AD"/>
</dbReference>
<evidence type="ECO:0000256" key="3">
    <source>
        <dbReference type="ARBA" id="ARBA00022833"/>
    </source>
</evidence>
<dbReference type="Gene3D" id="2.20.25.240">
    <property type="match status" value="3"/>
</dbReference>
<keyword evidence="2" id="KW-0863">Zinc-finger</keyword>
<protein>
    <submittedName>
        <fullName evidence="5">Uncharacterized protein</fullName>
    </submittedName>
</protein>
<dbReference type="VEuPathDB" id="VectorBase:AALB002796"/>
<dbReference type="Proteomes" id="UP000069272">
    <property type="component" value="Chromosome 2R"/>
</dbReference>
<proteinExistence type="predicted"/>
<feature type="region of interest" description="Disordered" evidence="4">
    <location>
        <begin position="355"/>
        <end position="380"/>
    </location>
</feature>
<dbReference type="PANTHER" id="PTHR39942">
    <property type="entry name" value="BCDNA.LD26519-RELATED"/>
    <property type="match status" value="1"/>
</dbReference>
<dbReference type="SUPFAM" id="SSF57716">
    <property type="entry name" value="Glucocorticoid receptor-like (DNA-binding domain)"/>
    <property type="match status" value="1"/>
</dbReference>
<reference evidence="5 6" key="1">
    <citation type="journal article" date="2017" name="G3 (Bethesda)">
        <title>The Physical Genome Mapping of Anopheles albimanus Corrected Scaffold Misassemblies and Identified Interarm Rearrangements in Genus Anopheles.</title>
        <authorList>
            <person name="Artemov G.N."/>
            <person name="Peery A.N."/>
            <person name="Jiang X."/>
            <person name="Tu Z."/>
            <person name="Stegniy V.N."/>
            <person name="Sharakhova M.V."/>
            <person name="Sharakhov I.V."/>
        </authorList>
    </citation>
    <scope>NUCLEOTIDE SEQUENCE [LARGE SCALE GENOMIC DNA]</scope>
    <source>
        <strain evidence="5 6">ALBI9_A</strain>
    </source>
</reference>
<dbReference type="Pfam" id="PF04500">
    <property type="entry name" value="FLYWCH"/>
    <property type="match status" value="1"/>
</dbReference>
<dbReference type="EnsemblMetazoa" id="AALB002796-RA">
    <property type="protein sequence ID" value="AALB002796-PA"/>
    <property type="gene ID" value="AALB002796"/>
</dbReference>
<accession>A0A182F8H2</accession>